<accession>A0A061EQL7</accession>
<dbReference type="Proteomes" id="UP000026915">
    <property type="component" value="Chromosome 5"/>
</dbReference>
<evidence type="ECO:0000313" key="1">
    <source>
        <dbReference type="EMBL" id="EOY07131.1"/>
    </source>
</evidence>
<organism evidence="1 2">
    <name type="scientific">Theobroma cacao</name>
    <name type="common">Cacao</name>
    <name type="synonym">Cocoa</name>
    <dbReference type="NCBI Taxonomy" id="3641"/>
    <lineage>
        <taxon>Eukaryota</taxon>
        <taxon>Viridiplantae</taxon>
        <taxon>Streptophyta</taxon>
        <taxon>Embryophyta</taxon>
        <taxon>Tracheophyta</taxon>
        <taxon>Spermatophyta</taxon>
        <taxon>Magnoliopsida</taxon>
        <taxon>eudicotyledons</taxon>
        <taxon>Gunneridae</taxon>
        <taxon>Pentapetalae</taxon>
        <taxon>rosids</taxon>
        <taxon>malvids</taxon>
        <taxon>Malvales</taxon>
        <taxon>Malvaceae</taxon>
        <taxon>Byttnerioideae</taxon>
        <taxon>Theobroma</taxon>
    </lineage>
</organism>
<dbReference type="InParanoid" id="A0A061EQL7"/>
<dbReference type="AlphaFoldDB" id="A0A061EQL7"/>
<dbReference type="Gramene" id="EOY07131">
    <property type="protein sequence ID" value="EOY07131"/>
    <property type="gene ID" value="TCM_021644"/>
</dbReference>
<evidence type="ECO:0000313" key="2">
    <source>
        <dbReference type="Proteomes" id="UP000026915"/>
    </source>
</evidence>
<dbReference type="EMBL" id="CM001883">
    <property type="protein sequence ID" value="EOY07131.1"/>
    <property type="molecule type" value="Genomic_DNA"/>
</dbReference>
<keyword evidence="2" id="KW-1185">Reference proteome</keyword>
<sequence length="123" mass="14330">MDLKKEKRVFKMSSLGTVAAEICRVKRLNCLKVGNPFSMDFHQIAETGQWGDFSAQVGPSSTPHFPRLCWTWGPPRINFRQVSLPVRFWMLRPQRASLTWSYPPPKETRFCHLNLCRMEMLST</sequence>
<protein>
    <submittedName>
        <fullName evidence="1">Uncharacterized protein</fullName>
    </submittedName>
</protein>
<dbReference type="HOGENOM" id="CLU_2019409_0_0_1"/>
<gene>
    <name evidence="1" type="ORF">TCM_021644</name>
</gene>
<name>A0A061EQL7_THECC</name>
<proteinExistence type="predicted"/>
<reference evidence="1 2" key="1">
    <citation type="journal article" date="2013" name="Genome Biol.">
        <title>The genome sequence of the most widely cultivated cacao type and its use to identify candidate genes regulating pod color.</title>
        <authorList>
            <person name="Motamayor J.C."/>
            <person name="Mockaitis K."/>
            <person name="Schmutz J."/>
            <person name="Haiminen N."/>
            <person name="Iii D.L."/>
            <person name="Cornejo O."/>
            <person name="Findley S.D."/>
            <person name="Zheng P."/>
            <person name="Utro F."/>
            <person name="Royaert S."/>
            <person name="Saski C."/>
            <person name="Jenkins J."/>
            <person name="Podicheti R."/>
            <person name="Zhao M."/>
            <person name="Scheffler B.E."/>
            <person name="Stack J.C."/>
            <person name="Feltus F.A."/>
            <person name="Mustiga G.M."/>
            <person name="Amores F."/>
            <person name="Phillips W."/>
            <person name="Marelli J.P."/>
            <person name="May G.D."/>
            <person name="Shapiro H."/>
            <person name="Ma J."/>
            <person name="Bustamante C.D."/>
            <person name="Schnell R.J."/>
            <person name="Main D."/>
            <person name="Gilbert D."/>
            <person name="Parida L."/>
            <person name="Kuhn D.N."/>
        </authorList>
    </citation>
    <scope>NUCLEOTIDE SEQUENCE [LARGE SCALE GENOMIC DNA]</scope>
    <source>
        <strain evidence="2">cv. Matina 1-6</strain>
    </source>
</reference>